<organism evidence="1 2">
    <name type="scientific">Tanacetum coccineum</name>
    <dbReference type="NCBI Taxonomy" id="301880"/>
    <lineage>
        <taxon>Eukaryota</taxon>
        <taxon>Viridiplantae</taxon>
        <taxon>Streptophyta</taxon>
        <taxon>Embryophyta</taxon>
        <taxon>Tracheophyta</taxon>
        <taxon>Spermatophyta</taxon>
        <taxon>Magnoliopsida</taxon>
        <taxon>eudicotyledons</taxon>
        <taxon>Gunneridae</taxon>
        <taxon>Pentapetalae</taxon>
        <taxon>asterids</taxon>
        <taxon>campanulids</taxon>
        <taxon>Asterales</taxon>
        <taxon>Asteraceae</taxon>
        <taxon>Asteroideae</taxon>
        <taxon>Anthemideae</taxon>
        <taxon>Anthemidinae</taxon>
        <taxon>Tanacetum</taxon>
    </lineage>
</organism>
<accession>A0ABQ5DM40</accession>
<evidence type="ECO:0000313" key="1">
    <source>
        <dbReference type="EMBL" id="GJT37854.1"/>
    </source>
</evidence>
<keyword evidence="1" id="KW-0548">Nucleotidyltransferase</keyword>
<proteinExistence type="predicted"/>
<evidence type="ECO:0000313" key="2">
    <source>
        <dbReference type="Proteomes" id="UP001151760"/>
    </source>
</evidence>
<dbReference type="EMBL" id="BQNB010015258">
    <property type="protein sequence ID" value="GJT37854.1"/>
    <property type="molecule type" value="Genomic_DNA"/>
</dbReference>
<sequence length="227" mass="25921">MPDSHKHLFFECDFPKEVWCRIKTMARLEHAPNSWFNIIDFLLKRPINKSIWIVLQSLVLGASVYALWQERNLRTFQGSNRSLEEVCNKIKDVVDYSTVFIFWQLMFVDNKLAAGMELESTECWCTSTWKMGHWLKMGLACHVSGITDLLHVLKCFPICNKEGEDLSASIVVPSKVVVDKDDETLALVFDEALGVGDGVSEIKFSGVLNERMNGFYIKGVIFTSKML</sequence>
<keyword evidence="2" id="KW-1185">Reference proteome</keyword>
<dbReference type="Proteomes" id="UP001151760">
    <property type="component" value="Unassembled WGS sequence"/>
</dbReference>
<comment type="caution">
    <text evidence="1">The sequence shown here is derived from an EMBL/GenBank/DDBJ whole genome shotgun (WGS) entry which is preliminary data.</text>
</comment>
<keyword evidence="1" id="KW-0808">Transferase</keyword>
<dbReference type="GO" id="GO:0003964">
    <property type="term" value="F:RNA-directed DNA polymerase activity"/>
    <property type="evidence" value="ECO:0007669"/>
    <property type="project" value="UniProtKB-KW"/>
</dbReference>
<name>A0ABQ5DM40_9ASTR</name>
<keyword evidence="1" id="KW-0695">RNA-directed DNA polymerase</keyword>
<protein>
    <submittedName>
        <fullName evidence="1">RNA-directed DNA polymerase, eukaryota, reverse transcriptase zinc-binding domain protein</fullName>
    </submittedName>
</protein>
<reference evidence="1" key="1">
    <citation type="journal article" date="2022" name="Int. J. Mol. Sci.">
        <title>Draft Genome of Tanacetum Coccineum: Genomic Comparison of Closely Related Tanacetum-Family Plants.</title>
        <authorList>
            <person name="Yamashiro T."/>
            <person name="Shiraishi A."/>
            <person name="Nakayama K."/>
            <person name="Satake H."/>
        </authorList>
    </citation>
    <scope>NUCLEOTIDE SEQUENCE</scope>
</reference>
<reference evidence="1" key="2">
    <citation type="submission" date="2022-01" db="EMBL/GenBank/DDBJ databases">
        <authorList>
            <person name="Yamashiro T."/>
            <person name="Shiraishi A."/>
            <person name="Satake H."/>
            <person name="Nakayama K."/>
        </authorList>
    </citation>
    <scope>NUCLEOTIDE SEQUENCE</scope>
</reference>
<gene>
    <name evidence="1" type="ORF">Tco_0937719</name>
</gene>